<dbReference type="RefSeq" id="XP_012648922.1">
    <property type="nucleotide sequence ID" value="XM_012793468.1"/>
</dbReference>
<reference evidence="1 2" key="1">
    <citation type="journal article" date="2012" name="Nucleic Acids Res.">
        <title>Sequencing of the smallest Apicomplexan genome from the human pathogen Babesia microti.</title>
        <authorList>
            <person name="Cornillot E."/>
            <person name="Hadj-Kaddour K."/>
            <person name="Dassouli A."/>
            <person name="Noel B."/>
            <person name="Ranwez V."/>
            <person name="Vacherie B."/>
            <person name="Augagneur Y."/>
            <person name="Bres V."/>
            <person name="Duclos A."/>
            <person name="Randazzo S."/>
            <person name="Carcy B."/>
            <person name="Debierre-Grockiego F."/>
            <person name="Delbecq S."/>
            <person name="Moubri-Menage K."/>
            <person name="Shams-Eldin H."/>
            <person name="Usmani-Brown S."/>
            <person name="Bringaud F."/>
            <person name="Wincker P."/>
            <person name="Vivares C.P."/>
            <person name="Schwarz R.T."/>
            <person name="Schetters T.P."/>
            <person name="Krause P.J."/>
            <person name="Gorenflot A."/>
            <person name="Berry V."/>
            <person name="Barbe V."/>
            <person name="Ben Mamoun C."/>
        </authorList>
    </citation>
    <scope>NUCLEOTIDE SEQUENCE [LARGE SCALE GENOMIC DNA]</scope>
    <source>
        <strain evidence="1 2">RI</strain>
    </source>
</reference>
<accession>A0A0K3ATP1</accession>
<reference evidence="1 2" key="2">
    <citation type="journal article" date="2013" name="PLoS ONE">
        <title>Whole genome mapping and re-organization of the nuclear and mitochondrial genomes of Babesia microti isolates.</title>
        <authorList>
            <person name="Cornillot E."/>
            <person name="Dassouli A."/>
            <person name="Garg A."/>
            <person name="Pachikara N."/>
            <person name="Randazzo S."/>
            <person name="Depoix D."/>
            <person name="Carcy B."/>
            <person name="Delbecq S."/>
            <person name="Frutos R."/>
            <person name="Silva J.C."/>
            <person name="Sutton R."/>
            <person name="Krause P.J."/>
            <person name="Mamoun C.B."/>
        </authorList>
    </citation>
    <scope>NUCLEOTIDE SEQUENCE [LARGE SCALE GENOMIC DNA]</scope>
    <source>
        <strain evidence="1 2">RI</strain>
    </source>
</reference>
<dbReference type="GeneID" id="24424947"/>
<reference evidence="1 2" key="3">
    <citation type="journal article" date="2016" name="Sci. Rep.">
        <title>Genome-wide diversity and gene expression profiling of Babesia microti isolates identify polymorphic genes that mediate host-pathogen interactions.</title>
        <authorList>
            <person name="Silva J.C."/>
            <person name="Cornillot E."/>
            <person name="McCracken C."/>
            <person name="Usmani-Brown S."/>
            <person name="Dwivedi A."/>
            <person name="Ifeonu O.O."/>
            <person name="Crabtree J."/>
            <person name="Gotia H.T."/>
            <person name="Virji A.Z."/>
            <person name="Reynes C."/>
            <person name="Colinge J."/>
            <person name="Kumar V."/>
            <person name="Lawres L."/>
            <person name="Pazzi J.E."/>
            <person name="Pablo J.V."/>
            <person name="Hung C."/>
            <person name="Brancato J."/>
            <person name="Kumari P."/>
            <person name="Orvis J."/>
            <person name="Tretina K."/>
            <person name="Chibucos M."/>
            <person name="Ott S."/>
            <person name="Sadzewicz L."/>
            <person name="Sengamalay N."/>
            <person name="Shetty A.C."/>
            <person name="Su Q."/>
            <person name="Tallon L."/>
            <person name="Fraser C.M."/>
            <person name="Frutos R."/>
            <person name="Molina D.M."/>
            <person name="Krause P.J."/>
            <person name="Ben Mamoun C."/>
        </authorList>
    </citation>
    <scope>NUCLEOTIDE SEQUENCE [LARGE SCALE GENOMIC DNA]</scope>
    <source>
        <strain evidence="1 2">RI</strain>
    </source>
</reference>
<proteinExistence type="predicted"/>
<dbReference type="KEGG" id="bmic:BMR1_03g01560"/>
<dbReference type="Proteomes" id="UP000002899">
    <property type="component" value="Chromosome III"/>
</dbReference>
<dbReference type="EMBL" id="LN871598">
    <property type="protein sequence ID" value="CTQ40911.1"/>
    <property type="molecule type" value="Genomic_DNA"/>
</dbReference>
<evidence type="ECO:0000313" key="1">
    <source>
        <dbReference type="EMBL" id="CTQ40911.1"/>
    </source>
</evidence>
<protein>
    <submittedName>
        <fullName evidence="1">Uncharacterized protein</fullName>
    </submittedName>
</protein>
<dbReference type="VEuPathDB" id="PiroplasmaDB:BMR1_03g01560"/>
<dbReference type="PROSITE" id="PS51257">
    <property type="entry name" value="PROKAR_LIPOPROTEIN"/>
    <property type="match status" value="1"/>
</dbReference>
<gene>
    <name evidence="1" type="ORF">BMR1_03g01560</name>
</gene>
<organism evidence="1 2">
    <name type="scientific">Babesia microti (strain RI)</name>
    <dbReference type="NCBI Taxonomy" id="1133968"/>
    <lineage>
        <taxon>Eukaryota</taxon>
        <taxon>Sar</taxon>
        <taxon>Alveolata</taxon>
        <taxon>Apicomplexa</taxon>
        <taxon>Aconoidasida</taxon>
        <taxon>Piroplasmida</taxon>
        <taxon>Babesiidae</taxon>
        <taxon>Babesia</taxon>
    </lineage>
</organism>
<name>A0A0K3ATP1_BABMR</name>
<keyword evidence="2" id="KW-1185">Reference proteome</keyword>
<dbReference type="AlphaFoldDB" id="A0A0K3ATP1"/>
<sequence>MIDFDNRYYIHNSHKLANICIKNSTLLNWFTSCLRSNNLNFESHSVYNIDNCISRNKSINHAYNTGNKPIAWVSNGSEIIFRKSGIDSRFLWAIPIHYLTRGRVFRPIRSTNICGNSLIDYLNSQLRNHQLHSLSNMCVSNDYIQKQNKNFDIDTNCGYEILSNYLGDYNESTGCYNDIKCCHRNLNNSHLNGGDKQIKCINYSVTSDDSCSSNYFVKFDNQTVCSDNFIKLLDNALYKAFNSDSSDTSHTNCDDFYTFKNVSPFANSGSSKTPSNTNTTDNSSTLEVTTIQHNRNVTANKVMYISVKNDPLDCEFAKWYNNNKIVSEWKRVRRGVYNVEGKLLNLALVNGRLFVKIMDNFTKKPFNMPIDDYTSKRSHKKL</sequence>
<evidence type="ECO:0000313" key="2">
    <source>
        <dbReference type="Proteomes" id="UP000002899"/>
    </source>
</evidence>